<accession>A0A2P7EBS3</accession>
<evidence type="ECO:0000313" key="1">
    <source>
        <dbReference type="EMBL" id="PSI00670.1"/>
    </source>
</evidence>
<reference evidence="2" key="1">
    <citation type="submission" date="2018-03" db="EMBL/GenBank/DDBJ databases">
        <title>Ecological and genomic features of two cosmopolitan and abundant freshwater picocyanobacteria.</title>
        <authorList>
            <person name="Cabello-Yeves P.J."/>
            <person name="Picazo A."/>
            <person name="Camacho A."/>
            <person name="Callieri C."/>
            <person name="Rosselli R."/>
            <person name="Roda-Garcia J."/>
            <person name="Coutinho F.H."/>
            <person name="Rodriguez-Valera F."/>
        </authorList>
    </citation>
    <scope>NUCLEOTIDE SEQUENCE [LARGE SCALE GENOMIC DNA]</scope>
    <source>
        <strain evidence="2">Tous</strain>
    </source>
</reference>
<sequence length="66" mass="7631">MRTNIVIDDQLMEEAMLASGASTKREVVEKGLRALVLLNQQRLIKNFRGQLPWDADLELMRMDRSD</sequence>
<dbReference type="RefSeq" id="WP_106500825.1">
    <property type="nucleotide sequence ID" value="NZ_PXVC01000089.1"/>
</dbReference>
<evidence type="ECO:0000313" key="2">
    <source>
        <dbReference type="Proteomes" id="UP000240206"/>
    </source>
</evidence>
<dbReference type="AlphaFoldDB" id="A0A2P7EBS3"/>
<dbReference type="EMBL" id="PXVC01000089">
    <property type="protein sequence ID" value="PSI00670.1"/>
    <property type="molecule type" value="Genomic_DNA"/>
</dbReference>
<organism evidence="1 2">
    <name type="scientific">Synechococcus lacustris str. Tous</name>
    <dbReference type="NCBI Taxonomy" id="1910958"/>
    <lineage>
        <taxon>Bacteria</taxon>
        <taxon>Bacillati</taxon>
        <taxon>Cyanobacteriota</taxon>
        <taxon>Cyanophyceae</taxon>
        <taxon>Synechococcales</taxon>
        <taxon>Synechococcaceae</taxon>
        <taxon>Synechococcus</taxon>
    </lineage>
</organism>
<dbReference type="Proteomes" id="UP000240206">
    <property type="component" value="Unassembled WGS sequence"/>
</dbReference>
<gene>
    <name evidence="1" type="ORF">C7K08_11945</name>
</gene>
<comment type="caution">
    <text evidence="1">The sequence shown here is derived from an EMBL/GenBank/DDBJ whole genome shotgun (WGS) entry which is preliminary data.</text>
</comment>
<dbReference type="InterPro" id="IPR019239">
    <property type="entry name" value="VapB_antitoxin"/>
</dbReference>
<name>A0A2P7EBS3_9SYNE</name>
<proteinExistence type="predicted"/>
<dbReference type="Pfam" id="PF09957">
    <property type="entry name" value="VapB_antitoxin"/>
    <property type="match status" value="1"/>
</dbReference>
<keyword evidence="2" id="KW-1185">Reference proteome</keyword>
<dbReference type="STRING" id="1910958.BTM30_06355"/>
<protein>
    <submittedName>
        <fullName evidence="1">DUF2191 domain-containing protein</fullName>
    </submittedName>
</protein>